<dbReference type="Proteomes" id="UP000814033">
    <property type="component" value="Unassembled WGS sequence"/>
</dbReference>
<dbReference type="EMBL" id="MU275859">
    <property type="protein sequence ID" value="KAI0050715.1"/>
    <property type="molecule type" value="Genomic_DNA"/>
</dbReference>
<evidence type="ECO:0000313" key="2">
    <source>
        <dbReference type="Proteomes" id="UP000814033"/>
    </source>
</evidence>
<name>A0ACB8S4A4_9AGAM</name>
<gene>
    <name evidence="1" type="ORF">FA95DRAFT_1486880</name>
</gene>
<accession>A0ACB8S4A4</accession>
<protein>
    <submittedName>
        <fullName evidence="1">Uncharacterized protein</fullName>
    </submittedName>
</protein>
<proteinExistence type="predicted"/>
<reference evidence="1" key="1">
    <citation type="submission" date="2021-02" db="EMBL/GenBank/DDBJ databases">
        <authorList>
            <consortium name="DOE Joint Genome Institute"/>
            <person name="Ahrendt S."/>
            <person name="Looney B.P."/>
            <person name="Miyauchi S."/>
            <person name="Morin E."/>
            <person name="Drula E."/>
            <person name="Courty P.E."/>
            <person name="Chicoki N."/>
            <person name="Fauchery L."/>
            <person name="Kohler A."/>
            <person name="Kuo A."/>
            <person name="Labutti K."/>
            <person name="Pangilinan J."/>
            <person name="Lipzen A."/>
            <person name="Riley R."/>
            <person name="Andreopoulos W."/>
            <person name="He G."/>
            <person name="Johnson J."/>
            <person name="Barry K.W."/>
            <person name="Grigoriev I.V."/>
            <person name="Nagy L."/>
            <person name="Hibbett D."/>
            <person name="Henrissat B."/>
            <person name="Matheny P.B."/>
            <person name="Labbe J."/>
            <person name="Martin F."/>
        </authorList>
    </citation>
    <scope>NUCLEOTIDE SEQUENCE</scope>
    <source>
        <strain evidence="1">FP105234-sp</strain>
    </source>
</reference>
<evidence type="ECO:0000313" key="1">
    <source>
        <dbReference type="EMBL" id="KAI0050715.1"/>
    </source>
</evidence>
<comment type="caution">
    <text evidence="1">The sequence shown here is derived from an EMBL/GenBank/DDBJ whole genome shotgun (WGS) entry which is preliminary data.</text>
</comment>
<sequence>MEDEASSTVSDSPVAGSGSLTPGELAMEKQRASLHSYLASVPYQCESPEEMQDKLEYIVGRISICAEAKNWLVLATWDGVLQCWLLMRYPIPKPIRSKLVRLYYELCVLPGIEPRVLRSWADMFTRLLANKSDSRRKLEVEDLQLPWKPMWRVLQKELWVKSRLHEASRNVVNILLYIAEQSRRYYPANEIPEMLEIFVPLLNQDNFLTMVPVMTSFFPPTHTHLYMPAIFGIWEAFNSSLLDDRLIELVGDLAEEHVAGPSGDAGPEGGARWKDIGIWTEKEWTVLVGKALSSMNVPVGATRGASTTGAYADSKGDSPSLRIRKAINRHNSLAKLMVYSMAVDGPIRADSTPTPRGLGKFPARQEGYLAGSKAMESLDRFITSTESFFHPSNSGAWTLSLTNFLNRLTAEFCKRWKEEEQSHCNTPVTHRLTPAIRRAFVSTLRTPALLAMFSKDPLSMGFAQGALRSLAFLEPNLIMPELLDRAYGGLEVVNETHRTTAVLSMLSCVAHPLSCESVWLGGQKHIVPLLELCIPGIDLNDPTKTICATMFIISVIQNIKIGDLSSTQSGLPPSDMPPDDAMSVGDEIHLPHGTDFGETVTLSKDEERMLVRESTASFADWVTSLFRRVLALYENLPEEGGKKNTTGGKQEESVLKSLKSTLDVVCLHLSDPLFDLVLRLVYDYATTNAKSNAVKAFGQLVSSLARAQPAKTIAKFLPFCLSQIKEELKHGASSIRTTSSHEAVPSDTTLHWNLSIVRGIFGYEGTSLLKHKVEILELLHILVDKTLSERGYSGTGRLISRIMTTLAGIYPLSSRLVNSEEWNSPDFDKDHNIHWGRLYKAEDVKIEWHVPSAPEIEFVMEILETVVQPALDNVEALLPSASSWNNVARNDFCRHLLVVKSAWAGLSTLFKEQPKEVVQSGLNPDAEIERLLVASLNVQAAFTLEDPEDPQYQRVVSLRQRFGEVLHGAALALRQDHEGEDHIDAVLSVAKAIDVYLLDYAMGRSDFDSLQKNYAQARGLNRAYPKQKENIRLVFLKRAQVYHSGRVYMHALYRRRSGLDDDLLSDLLELSLSPYTRVRRHAQSVLHNACGYYVRSTRLILPRLFDALAKGTDPDRMKGALYILWNKGIDPKDPTMYGRYLLALLDCQHQEKPSIQKLVTSLAQDAVGNLNEETTHTDTYTDETPGVKAALEALLSDFPNLLVDEDLLAEALGKAQIRKNAREDSYATTVASIVEVVNRTTTHWRYTQIALRFLYGLLRRDVAPSAEVAKIFISYTTSPHPSLRGIAEKGVVRMSALVKVRTYSKSNTDLWLDEWSSPFVKQISLKSNEEYYDYVHQAVSPDAQSQSLYVDKPGSGFLAWASSTKAYVPVSAGPAPITWAQDTQDALAVINEAVGQSDYFTQLLALWSQESSRNTTTPELRMDNVLFIKSLAKTFQGEHLDLIMSATEPLILDADRFKQRAGAEVMAGLARGSKHWPQQLSETLWEWMVSSLKRIYPQIKPDTIAFWEAMVNTQLDNRDPRRHALLSNWILSLPIELNSDSAFAVTRGLTMVGCFMDYVGHRDVELLDKYFDLFIANTNVGFAEIRVSIATNLYMIITNRWRPCYPSVSAFLQACQGEDPMKIRHVPYVSRLVEHIQQFPAWKQERLPPPRVAQSEYDKVGLTLLRWMWVSFYSPQGPLMFPFILPLLPEFFRMSELSDDPELQAHSQAVLYILSAVAPPPESIEAIAATFVEAIKSSTSWRIRLNAIPTLVVFFYRNLLGISDAAVSSIMDTLLNCLSDDNVEVREMASKALSGIVRVSQRQSIIPLKDRFVTLARKTRLPGRRDPGYADALRTLHSAILGLCALIESFPYSIEKWLPPLTDILATHATDPPPISTTIRKSASEFKKVRTDTWHKDQLAFDEDQLQNLSTMLVGTSYCKRSLCNRCFHILMCDRRCLARSYLI</sequence>
<organism evidence="1 2">
    <name type="scientific">Auriscalpium vulgare</name>
    <dbReference type="NCBI Taxonomy" id="40419"/>
    <lineage>
        <taxon>Eukaryota</taxon>
        <taxon>Fungi</taxon>
        <taxon>Dikarya</taxon>
        <taxon>Basidiomycota</taxon>
        <taxon>Agaricomycotina</taxon>
        <taxon>Agaricomycetes</taxon>
        <taxon>Russulales</taxon>
        <taxon>Auriscalpiaceae</taxon>
        <taxon>Auriscalpium</taxon>
    </lineage>
</organism>
<reference evidence="1" key="2">
    <citation type="journal article" date="2022" name="New Phytol.">
        <title>Evolutionary transition to the ectomycorrhizal habit in the genomes of a hyperdiverse lineage of mushroom-forming fungi.</title>
        <authorList>
            <person name="Looney B."/>
            <person name="Miyauchi S."/>
            <person name="Morin E."/>
            <person name="Drula E."/>
            <person name="Courty P.E."/>
            <person name="Kohler A."/>
            <person name="Kuo A."/>
            <person name="LaButti K."/>
            <person name="Pangilinan J."/>
            <person name="Lipzen A."/>
            <person name="Riley R."/>
            <person name="Andreopoulos W."/>
            <person name="He G."/>
            <person name="Johnson J."/>
            <person name="Nolan M."/>
            <person name="Tritt A."/>
            <person name="Barry K.W."/>
            <person name="Grigoriev I.V."/>
            <person name="Nagy L.G."/>
            <person name="Hibbett D."/>
            <person name="Henrissat B."/>
            <person name="Matheny P.B."/>
            <person name="Labbe J."/>
            <person name="Martin F.M."/>
        </authorList>
    </citation>
    <scope>NUCLEOTIDE SEQUENCE</scope>
    <source>
        <strain evidence="1">FP105234-sp</strain>
    </source>
</reference>
<keyword evidence="2" id="KW-1185">Reference proteome</keyword>